<comment type="caution">
    <text evidence="2">The sequence shown here is derived from an EMBL/GenBank/DDBJ whole genome shotgun (WGS) entry which is preliminary data.</text>
</comment>
<dbReference type="EMBL" id="CAJPDT010000028">
    <property type="protein sequence ID" value="CAF9921475.1"/>
    <property type="molecule type" value="Genomic_DNA"/>
</dbReference>
<reference evidence="2" key="1">
    <citation type="submission" date="2021-03" db="EMBL/GenBank/DDBJ databases">
        <authorList>
            <person name="Tagirdzhanova G."/>
        </authorList>
    </citation>
    <scope>NUCLEOTIDE SEQUENCE</scope>
</reference>
<dbReference type="OrthoDB" id="4476201at2759"/>
<accession>A0A8H3IHW4</accession>
<keyword evidence="3" id="KW-1185">Reference proteome</keyword>
<name>A0A8H3IHW4_9LECA</name>
<organism evidence="2 3">
    <name type="scientific">Imshaugia aleurites</name>
    <dbReference type="NCBI Taxonomy" id="172621"/>
    <lineage>
        <taxon>Eukaryota</taxon>
        <taxon>Fungi</taxon>
        <taxon>Dikarya</taxon>
        <taxon>Ascomycota</taxon>
        <taxon>Pezizomycotina</taxon>
        <taxon>Lecanoromycetes</taxon>
        <taxon>OSLEUM clade</taxon>
        <taxon>Lecanoromycetidae</taxon>
        <taxon>Lecanorales</taxon>
        <taxon>Lecanorineae</taxon>
        <taxon>Parmeliaceae</taxon>
        <taxon>Imshaugia</taxon>
    </lineage>
</organism>
<evidence type="ECO:0000313" key="2">
    <source>
        <dbReference type="EMBL" id="CAF9921475.1"/>
    </source>
</evidence>
<dbReference type="InterPro" id="IPR010730">
    <property type="entry name" value="HET"/>
</dbReference>
<proteinExistence type="predicted"/>
<dbReference type="PANTHER" id="PTHR24148">
    <property type="entry name" value="ANKYRIN REPEAT DOMAIN-CONTAINING PROTEIN 39 HOMOLOG-RELATED"/>
    <property type="match status" value="1"/>
</dbReference>
<evidence type="ECO:0000259" key="1">
    <source>
        <dbReference type="Pfam" id="PF06985"/>
    </source>
</evidence>
<gene>
    <name evidence="2" type="ORF">IMSHALPRED_005181</name>
</gene>
<dbReference type="InterPro" id="IPR052895">
    <property type="entry name" value="HetReg/Transcr_Mod"/>
</dbReference>
<dbReference type="AlphaFoldDB" id="A0A8H3IHW4"/>
<protein>
    <recommendedName>
        <fullName evidence="1">Heterokaryon incompatibility domain-containing protein</fullName>
    </recommendedName>
</protein>
<dbReference type="PANTHER" id="PTHR24148:SF64">
    <property type="entry name" value="HETEROKARYON INCOMPATIBILITY DOMAIN-CONTAINING PROTEIN"/>
    <property type="match status" value="1"/>
</dbReference>
<dbReference type="Proteomes" id="UP000664534">
    <property type="component" value="Unassembled WGS sequence"/>
</dbReference>
<dbReference type="Pfam" id="PF06985">
    <property type="entry name" value="HET"/>
    <property type="match status" value="1"/>
</dbReference>
<feature type="domain" description="Heterokaryon incompatibility" evidence="1">
    <location>
        <begin position="44"/>
        <end position="194"/>
    </location>
</feature>
<evidence type="ECO:0000313" key="3">
    <source>
        <dbReference type="Proteomes" id="UP000664534"/>
    </source>
</evidence>
<sequence length="602" mass="68169">MALYSYRPLTGKSEIRLLHLLSGIDNESLCGTLVHVDLDAHPSYRTLSYTWGEPDFTCHINLDGRELAITSGLDSALRRLRSSDDVVEIWADAICVNQKNTAERNLQVLLMKRLYSKCEECMIYMGTEGDNSDIVPGFLRELHNGYVGLYNNDGMRPGDHVLPSSIPAPDHPGWLAFQLFMARPWFRRVWVIQEFALPRVVTMLCGKWTMDATTPGVIMCLFNIFGIAFVTHDLHDPVMNGLAHRGMMLVESHLWLRLYCGNKSGLMSQVWNGALASNTSITSPTDRSLLSLLKVAKFTHSSDPRDRFYGVFGLSTDLEDSGLEVDYTKGFEEIELEISKYLVRQGGGLEILKDVSSSVSTSDILPSWLAGWTNNQVVSFRCGKRRRIDIPHRNTDSNLHPIRFKDASNILSVNGYFLDIIEELGMERTSYSLTGIAAVLRQIETMVADSLFLGADHNLPDSLWRTIIGDKGHKKSPAPPEYATKYRTFRDILFDDWDFPQDPYSCKEGFNDLQDFRLSWNRTHDARFSITRSGMMAMAPRYARIGDAIITVRGDPDYQTFVVRRKADSDCYIWIGKAYVHCPSGDEYCAIEKGEPREIMIC</sequence>